<dbReference type="AlphaFoldDB" id="A0A0F9MYU3"/>
<evidence type="ECO:0000256" key="1">
    <source>
        <dbReference type="SAM" id="Phobius"/>
    </source>
</evidence>
<reference evidence="2" key="1">
    <citation type="journal article" date="2015" name="Nature">
        <title>Complex archaea that bridge the gap between prokaryotes and eukaryotes.</title>
        <authorList>
            <person name="Spang A."/>
            <person name="Saw J.H."/>
            <person name="Jorgensen S.L."/>
            <person name="Zaremba-Niedzwiedzka K."/>
            <person name="Martijn J."/>
            <person name="Lind A.E."/>
            <person name="van Eijk R."/>
            <person name="Schleper C."/>
            <person name="Guy L."/>
            <person name="Ettema T.J."/>
        </authorList>
    </citation>
    <scope>NUCLEOTIDE SEQUENCE</scope>
</reference>
<dbReference type="EMBL" id="LAZR01004029">
    <property type="protein sequence ID" value="KKN12490.1"/>
    <property type="molecule type" value="Genomic_DNA"/>
</dbReference>
<gene>
    <name evidence="2" type="ORF">LCGC14_1016140</name>
</gene>
<keyword evidence="1" id="KW-1133">Transmembrane helix</keyword>
<keyword evidence="1" id="KW-0472">Membrane</keyword>
<keyword evidence="1" id="KW-0812">Transmembrane</keyword>
<feature type="non-terminal residue" evidence="2">
    <location>
        <position position="1"/>
    </location>
</feature>
<protein>
    <submittedName>
        <fullName evidence="2">Uncharacterized protein</fullName>
    </submittedName>
</protein>
<name>A0A0F9MYU3_9ZZZZ</name>
<feature type="transmembrane region" description="Helical" evidence="1">
    <location>
        <begin position="26"/>
        <end position="45"/>
    </location>
</feature>
<proteinExistence type="predicted"/>
<sequence>GLGVAVGQDAIASIWYYWGKEKWGNHAFRIARLIIGVFIVIIGVGL</sequence>
<evidence type="ECO:0000313" key="2">
    <source>
        <dbReference type="EMBL" id="KKN12490.1"/>
    </source>
</evidence>
<organism evidence="2">
    <name type="scientific">marine sediment metagenome</name>
    <dbReference type="NCBI Taxonomy" id="412755"/>
    <lineage>
        <taxon>unclassified sequences</taxon>
        <taxon>metagenomes</taxon>
        <taxon>ecological metagenomes</taxon>
    </lineage>
</organism>
<comment type="caution">
    <text evidence="2">The sequence shown here is derived from an EMBL/GenBank/DDBJ whole genome shotgun (WGS) entry which is preliminary data.</text>
</comment>
<accession>A0A0F9MYU3</accession>